<keyword evidence="3" id="KW-1185">Reference proteome</keyword>
<protein>
    <submittedName>
        <fullName evidence="2">Uncharacterized protein</fullName>
    </submittedName>
</protein>
<dbReference type="EMBL" id="HE717023">
    <property type="protein sequence ID" value="CCG45642.1"/>
    <property type="molecule type" value="Genomic_DNA"/>
</dbReference>
<dbReference type="PATRIC" id="fig|866895.3.peg.2313"/>
<dbReference type="eggNOG" id="ENOG50304JA">
    <property type="taxonomic scope" value="Bacteria"/>
</dbReference>
<evidence type="ECO:0000313" key="2">
    <source>
        <dbReference type="EMBL" id="CCG45642.1"/>
    </source>
</evidence>
<feature type="transmembrane region" description="Helical" evidence="1">
    <location>
        <begin position="21"/>
        <end position="41"/>
    </location>
</feature>
<accession>I0JNC2</accession>
<evidence type="ECO:0000313" key="3">
    <source>
        <dbReference type="Proteomes" id="UP000007397"/>
    </source>
</evidence>
<keyword evidence="1" id="KW-1133">Transmembrane helix</keyword>
<feature type="transmembrane region" description="Helical" evidence="1">
    <location>
        <begin position="68"/>
        <end position="86"/>
    </location>
</feature>
<dbReference type="Proteomes" id="UP000007397">
    <property type="component" value="Chromosome"/>
</dbReference>
<gene>
    <name evidence="2" type="ordered locus">HBHAL_3296</name>
</gene>
<feature type="transmembrane region" description="Helical" evidence="1">
    <location>
        <begin position="150"/>
        <end position="170"/>
    </location>
</feature>
<feature type="transmembrane region" description="Helical" evidence="1">
    <location>
        <begin position="176"/>
        <end position="197"/>
    </location>
</feature>
<organism evidence="2 3">
    <name type="scientific">Halobacillus halophilus (strain ATCC 35676 / DSM 2266 / JCM 20832 / KCTC 3685 / LMG 17431 / NBRC 102448 / NCIMB 2269)</name>
    <name type="common">Sporosarcina halophila</name>
    <dbReference type="NCBI Taxonomy" id="866895"/>
    <lineage>
        <taxon>Bacteria</taxon>
        <taxon>Bacillati</taxon>
        <taxon>Bacillota</taxon>
        <taxon>Bacilli</taxon>
        <taxon>Bacillales</taxon>
        <taxon>Bacillaceae</taxon>
        <taxon>Halobacillus</taxon>
    </lineage>
</organism>
<dbReference type="STRING" id="866895.HBHAL_3296"/>
<proteinExistence type="predicted"/>
<dbReference type="Pfam" id="PF24124">
    <property type="entry name" value="YphA"/>
    <property type="match status" value="1"/>
</dbReference>
<dbReference type="AlphaFoldDB" id="I0JNC2"/>
<sequence length="219" mass="25850">MGRCLKKDIVIHNKKRKGWKGLAAIYYWYAWVLALIIFFFIPSSNLRSRLLLFIWIIMCTYTVGDNQFINFQLYFVLLLGIFGTYFWKITRKHMIQHFWPIVLSIGYTAVQLFLLVQPVWSRLPGVYLGVIFFLFVLHKMFQDLPSLMGAWLLINAFGTLWSYLVLSIYILEEPFFNQQTIIFVLKGMIVLLIMYGIHRLKDSLQQKKIKTIKKGGAYV</sequence>
<dbReference type="KEGG" id="hhd:HBHAL_3296"/>
<evidence type="ECO:0000256" key="1">
    <source>
        <dbReference type="SAM" id="Phobius"/>
    </source>
</evidence>
<feature type="transmembrane region" description="Helical" evidence="1">
    <location>
        <begin position="98"/>
        <end position="116"/>
    </location>
</feature>
<reference evidence="2 3" key="1">
    <citation type="journal article" date="2013" name="Environ. Microbiol.">
        <title>Chloride and organic osmolytes: a hybrid strategy to cope with elevated salinities by the moderately halophilic, chloride-dependent bacterium Halobacillus halophilus.</title>
        <authorList>
            <person name="Saum S.H."/>
            <person name="Pfeiffer F."/>
            <person name="Palm P."/>
            <person name="Rampp M."/>
            <person name="Schuster S.C."/>
            <person name="Muller V."/>
            <person name="Oesterhelt D."/>
        </authorList>
    </citation>
    <scope>NUCLEOTIDE SEQUENCE [LARGE SCALE GENOMIC DNA]</scope>
    <source>
        <strain evidence="3">ATCC 35676 / DSM 2266 / JCM 20832 / KCTC 3685 / LMG 17431 / NBRC 102448 / NCIMB 2269</strain>
    </source>
</reference>
<keyword evidence="1" id="KW-0472">Membrane</keyword>
<name>I0JNC2_HALH3</name>
<keyword evidence="1" id="KW-0812">Transmembrane</keyword>
<dbReference type="InterPro" id="IPR014617">
    <property type="entry name" value="YphA_Bacsu"/>
</dbReference>
<feature type="transmembrane region" description="Helical" evidence="1">
    <location>
        <begin position="122"/>
        <end position="138"/>
    </location>
</feature>
<dbReference type="HOGENOM" id="CLU_1259963_0_0_9"/>